<name>A0AAD3T6Y0_NEPGR</name>
<dbReference type="EMBL" id="BSYO01000025">
    <property type="protein sequence ID" value="GMH23151.1"/>
    <property type="molecule type" value="Genomic_DNA"/>
</dbReference>
<evidence type="ECO:0000256" key="1">
    <source>
        <dbReference type="SAM" id="MobiDB-lite"/>
    </source>
</evidence>
<keyword evidence="2" id="KW-0472">Membrane</keyword>
<dbReference type="PANTHER" id="PTHR34054:SF4">
    <property type="entry name" value="PROTEIN, PUTATIVE-RELATED"/>
    <property type="match status" value="1"/>
</dbReference>
<keyword evidence="2" id="KW-1133">Transmembrane helix</keyword>
<feature type="transmembrane region" description="Helical" evidence="2">
    <location>
        <begin position="6"/>
        <end position="31"/>
    </location>
</feature>
<reference evidence="3" key="1">
    <citation type="submission" date="2023-05" db="EMBL/GenBank/DDBJ databases">
        <title>Nepenthes gracilis genome sequencing.</title>
        <authorList>
            <person name="Fukushima K."/>
        </authorList>
    </citation>
    <scope>NUCLEOTIDE SEQUENCE</scope>
    <source>
        <strain evidence="3">SING2019-196</strain>
    </source>
</reference>
<sequence length="190" mass="20539">MSGLSNVGIVLTSLSPLVLLALLAEIVYLFFGRRQAPTDGRLVVDVGFAGDQSSDSPSLELLYFLCWKKRSRIEPAVAQANVPVEESPEVTLDVSEMMKLGGLYGPSRVLSTIKEEEKEEVEPSEASSLGERHREDKAEDRCCGSVDRVTGENSPEVSVPVSLDCFETPSSTPGASPFYTPCPSPSRLES</sequence>
<dbReference type="Proteomes" id="UP001279734">
    <property type="component" value="Unassembled WGS sequence"/>
</dbReference>
<comment type="caution">
    <text evidence="3">The sequence shown here is derived from an EMBL/GenBank/DDBJ whole genome shotgun (WGS) entry which is preliminary data.</text>
</comment>
<accession>A0AAD3T6Y0</accession>
<keyword evidence="2" id="KW-0812">Transmembrane</keyword>
<dbReference type="AlphaFoldDB" id="A0AAD3T6Y0"/>
<keyword evidence="4" id="KW-1185">Reference proteome</keyword>
<dbReference type="InterPro" id="IPR045884">
    <property type="entry name" value="At5g59350-like"/>
</dbReference>
<dbReference type="PANTHER" id="PTHR34054">
    <property type="entry name" value="EXPRESSED PROTEIN"/>
    <property type="match status" value="1"/>
</dbReference>
<evidence type="ECO:0000313" key="4">
    <source>
        <dbReference type="Proteomes" id="UP001279734"/>
    </source>
</evidence>
<gene>
    <name evidence="3" type="ORF">Nepgr_024994</name>
</gene>
<proteinExistence type="predicted"/>
<feature type="compositionally biased region" description="Basic and acidic residues" evidence="1">
    <location>
        <begin position="130"/>
        <end position="142"/>
    </location>
</feature>
<protein>
    <submittedName>
        <fullName evidence="3">Uncharacterized protein</fullName>
    </submittedName>
</protein>
<feature type="region of interest" description="Disordered" evidence="1">
    <location>
        <begin position="114"/>
        <end position="190"/>
    </location>
</feature>
<evidence type="ECO:0000313" key="3">
    <source>
        <dbReference type="EMBL" id="GMH23151.1"/>
    </source>
</evidence>
<evidence type="ECO:0000256" key="2">
    <source>
        <dbReference type="SAM" id="Phobius"/>
    </source>
</evidence>
<organism evidence="3 4">
    <name type="scientific">Nepenthes gracilis</name>
    <name type="common">Slender pitcher plant</name>
    <dbReference type="NCBI Taxonomy" id="150966"/>
    <lineage>
        <taxon>Eukaryota</taxon>
        <taxon>Viridiplantae</taxon>
        <taxon>Streptophyta</taxon>
        <taxon>Embryophyta</taxon>
        <taxon>Tracheophyta</taxon>
        <taxon>Spermatophyta</taxon>
        <taxon>Magnoliopsida</taxon>
        <taxon>eudicotyledons</taxon>
        <taxon>Gunneridae</taxon>
        <taxon>Pentapetalae</taxon>
        <taxon>Caryophyllales</taxon>
        <taxon>Nepenthaceae</taxon>
        <taxon>Nepenthes</taxon>
    </lineage>
</organism>